<evidence type="ECO:0000256" key="1">
    <source>
        <dbReference type="ARBA" id="ARBA00004127"/>
    </source>
</evidence>
<feature type="domain" description="DUF1232" evidence="6">
    <location>
        <begin position="82"/>
        <end position="115"/>
    </location>
</feature>
<keyword evidence="8" id="KW-1185">Reference proteome</keyword>
<keyword evidence="2 5" id="KW-0812">Transmembrane</keyword>
<dbReference type="Pfam" id="PF06803">
    <property type="entry name" value="DUF1232"/>
    <property type="match status" value="1"/>
</dbReference>
<proteinExistence type="predicted"/>
<protein>
    <submittedName>
        <fullName evidence="7">YkvA family protein</fullName>
    </submittedName>
</protein>
<dbReference type="Proteomes" id="UP001209885">
    <property type="component" value="Unassembled WGS sequence"/>
</dbReference>
<keyword evidence="3 5" id="KW-1133">Transmembrane helix</keyword>
<evidence type="ECO:0000256" key="3">
    <source>
        <dbReference type="ARBA" id="ARBA00022989"/>
    </source>
</evidence>
<evidence type="ECO:0000256" key="5">
    <source>
        <dbReference type="SAM" id="Phobius"/>
    </source>
</evidence>
<feature type="transmembrane region" description="Helical" evidence="5">
    <location>
        <begin position="75"/>
        <end position="94"/>
    </location>
</feature>
<dbReference type="InterPro" id="IPR010652">
    <property type="entry name" value="DUF1232"/>
</dbReference>
<name>A0ABT3RW30_9BACT</name>
<accession>A0ABT3RW30</accession>
<evidence type="ECO:0000313" key="8">
    <source>
        <dbReference type="Proteomes" id="UP001209885"/>
    </source>
</evidence>
<gene>
    <name evidence="7" type="ORF">OO013_19010</name>
</gene>
<reference evidence="7 8" key="1">
    <citation type="submission" date="2022-11" db="EMBL/GenBank/DDBJ databases">
        <title>The characterization of three novel Bacteroidetes species and genomic analysis of their roles in tidal elemental geochemical cycles.</title>
        <authorList>
            <person name="Ma K."/>
        </authorList>
    </citation>
    <scope>NUCLEOTIDE SEQUENCE [LARGE SCALE GENOMIC DNA]</scope>
    <source>
        <strain evidence="7 8">M17</strain>
    </source>
</reference>
<evidence type="ECO:0000256" key="4">
    <source>
        <dbReference type="ARBA" id="ARBA00023136"/>
    </source>
</evidence>
<sequence length="141" mass="15876">MDVNEILDSSAMKLAKKQATKIASSRNKSARLAGLAFSKLDKGILNKKTFKAIKGDFLAALRMIKAYAKKEYKKIPTKSLIGILAGMVYFVMPIDFIPDFIPLVGFADDIALLAWIFSNFKHDIDEYRAWEQGHEYVNPTN</sequence>
<evidence type="ECO:0000256" key="2">
    <source>
        <dbReference type="ARBA" id="ARBA00022692"/>
    </source>
</evidence>
<evidence type="ECO:0000259" key="6">
    <source>
        <dbReference type="Pfam" id="PF06803"/>
    </source>
</evidence>
<dbReference type="EMBL" id="JAPFQN010000013">
    <property type="protein sequence ID" value="MCX2745979.1"/>
    <property type="molecule type" value="Genomic_DNA"/>
</dbReference>
<comment type="caution">
    <text evidence="7">The sequence shown here is derived from an EMBL/GenBank/DDBJ whole genome shotgun (WGS) entry which is preliminary data.</text>
</comment>
<dbReference type="RefSeq" id="WP_266058611.1">
    <property type="nucleotide sequence ID" value="NZ_JAPFQN010000013.1"/>
</dbReference>
<evidence type="ECO:0000313" key="7">
    <source>
        <dbReference type="EMBL" id="MCX2745979.1"/>
    </source>
</evidence>
<organism evidence="7 8">
    <name type="scientific">Mangrovivirga halotolerans</name>
    <dbReference type="NCBI Taxonomy" id="2993936"/>
    <lineage>
        <taxon>Bacteria</taxon>
        <taxon>Pseudomonadati</taxon>
        <taxon>Bacteroidota</taxon>
        <taxon>Cytophagia</taxon>
        <taxon>Cytophagales</taxon>
        <taxon>Mangrovivirgaceae</taxon>
        <taxon>Mangrovivirga</taxon>
    </lineage>
</organism>
<keyword evidence="4 5" id="KW-0472">Membrane</keyword>
<comment type="subcellular location">
    <subcellularLocation>
        <location evidence="1">Endomembrane system</location>
        <topology evidence="1">Multi-pass membrane protein</topology>
    </subcellularLocation>
</comment>